<keyword evidence="11 15" id="KW-0472">Membrane</keyword>
<dbReference type="GO" id="GO:0005886">
    <property type="term" value="C:plasma membrane"/>
    <property type="evidence" value="ECO:0007669"/>
    <property type="project" value="UniProtKB-SubCell"/>
</dbReference>
<protein>
    <recommendedName>
        <fullName evidence="5">serine-type D-Ala-D-Ala carboxypeptidase</fullName>
        <ecNumber evidence="5">3.4.16.4</ecNumber>
    </recommendedName>
</protein>
<keyword evidence="7 15" id="KW-0812">Transmembrane</keyword>
<proteinExistence type="inferred from homology"/>
<evidence type="ECO:0000256" key="5">
    <source>
        <dbReference type="ARBA" id="ARBA00012448"/>
    </source>
</evidence>
<dbReference type="SUPFAM" id="SSF56519">
    <property type="entry name" value="Penicillin binding protein dimerisation domain"/>
    <property type="match status" value="1"/>
</dbReference>
<evidence type="ECO:0000256" key="6">
    <source>
        <dbReference type="ARBA" id="ARBA00022475"/>
    </source>
</evidence>
<evidence type="ECO:0000259" key="17">
    <source>
        <dbReference type="Pfam" id="PF03717"/>
    </source>
</evidence>
<dbReference type="EMBL" id="PYAV01000016">
    <property type="protein sequence ID" value="PSL42313.1"/>
    <property type="molecule type" value="Genomic_DNA"/>
</dbReference>
<sequence length="701" mass="77992">MAQKKRKSRLPLRLNLLFFIIFLLFSVIILRLGYIQIVEGESFQEELEQSTQATAQIDAPRGLMYDRHGNVVVNNELDLSLTYTNTPGNEEERLEVAERLSEYIDMDIERDDLREREMQDYWLQTREEERESLLSDEEIEANQGEDGELYELELERITDAELADIEEDELNTVAIWREMLSGYNHEPHRLKRGLEEEEAHAISEQMEQFPNVDIMTDASRSYPYGESFPNLFGSTGSIPSESLDEYLARGYERSDIIGTTFLEYQYENALRGEKGVREVNRSGGEETVIEDPGSRGDDLILTIDMALQQEIEASIEQEVSASPGAFITDPEAYVVMMEPSTGDVLAMAGYDNQLGVMMRSYEMGSTVKAATVLAGFDAGVVQPGSVINDQPIDLPGAPTLSSWRNFGPINDLKALEVSSNIYMAEIAMRIAGYDGQSFPTAQTARGFQTLRNYYAEFGLGVPTHVDLPQETTGFTSESTNPGNLLDLSFGQYDNYTPLQLAQYISTIANDGYRMEPRLVREIREPDPDAGAFGAVKKQFEPNPLNRISATDNHIDRVQEGLRRVVEGPEGTAADDFEGVDYAPAAKTGTAEIVADGIEGVNQALVGYAPHDDPEVAFAVIVPNVHGEDSGGQSGVANNIARSALDSYFEVQDDRPDPDEADEGTTMEEYQEGEDLEDVEEEMEEGAEDEMLEEGPSMLPDD</sequence>
<feature type="domain" description="Penicillin-binding protein transpeptidase" evidence="16">
    <location>
        <begin position="333"/>
        <end position="644"/>
    </location>
</feature>
<dbReference type="EC" id="3.4.16.4" evidence="5"/>
<evidence type="ECO:0000313" key="18">
    <source>
        <dbReference type="EMBL" id="PSL42313.1"/>
    </source>
</evidence>
<accession>A0A2P8H7V9</accession>
<dbReference type="GO" id="GO:0009002">
    <property type="term" value="F:serine-type D-Ala-D-Ala carboxypeptidase activity"/>
    <property type="evidence" value="ECO:0007669"/>
    <property type="project" value="UniProtKB-EC"/>
</dbReference>
<evidence type="ECO:0000313" key="19">
    <source>
        <dbReference type="Proteomes" id="UP000242310"/>
    </source>
</evidence>
<dbReference type="GO" id="GO:0009252">
    <property type="term" value="P:peptidoglycan biosynthetic process"/>
    <property type="evidence" value="ECO:0007669"/>
    <property type="project" value="UniProtKB-UniPathway"/>
</dbReference>
<dbReference type="Gene3D" id="1.10.10.1230">
    <property type="entry name" value="Penicillin-binding protein, N-terminal non-catalytic domain, head sub-domain"/>
    <property type="match status" value="1"/>
</dbReference>
<dbReference type="GO" id="GO:0008360">
    <property type="term" value="P:regulation of cell shape"/>
    <property type="evidence" value="ECO:0007669"/>
    <property type="project" value="UniProtKB-KW"/>
</dbReference>
<reference evidence="18 19" key="1">
    <citation type="submission" date="2018-03" db="EMBL/GenBank/DDBJ databases">
        <title>Genomic Encyclopedia of Type Strains, Phase III (KMG-III): the genomes of soil and plant-associated and newly described type strains.</title>
        <authorList>
            <person name="Whitman W."/>
        </authorList>
    </citation>
    <scope>NUCLEOTIDE SEQUENCE [LARGE SCALE GENOMIC DNA]</scope>
    <source>
        <strain evidence="18 19">CGMCC 1.07653</strain>
    </source>
</reference>
<dbReference type="Gene3D" id="3.90.1310.10">
    <property type="entry name" value="Penicillin-binding protein 2a (Domain 2)"/>
    <property type="match status" value="1"/>
</dbReference>
<dbReference type="SUPFAM" id="SSF56601">
    <property type="entry name" value="beta-lactamase/transpeptidase-like"/>
    <property type="match status" value="1"/>
</dbReference>
<feature type="compositionally biased region" description="Acidic residues" evidence="14">
    <location>
        <begin position="655"/>
        <end position="692"/>
    </location>
</feature>
<feature type="region of interest" description="Disordered" evidence="14">
    <location>
        <begin position="649"/>
        <end position="701"/>
    </location>
</feature>
<evidence type="ECO:0000256" key="14">
    <source>
        <dbReference type="SAM" id="MobiDB-lite"/>
    </source>
</evidence>
<comment type="catalytic activity">
    <reaction evidence="13">
        <text>Preferential cleavage: (Ac)2-L-Lys-D-Ala-|-D-Ala. Also transpeptidation of peptidyl-alanyl moieties that are N-acyl substituents of D-alanine.</text>
        <dbReference type="EC" id="3.4.16.4"/>
    </reaction>
</comment>
<feature type="transmembrane region" description="Helical" evidence="15">
    <location>
        <begin position="12"/>
        <end position="34"/>
    </location>
</feature>
<keyword evidence="19" id="KW-1185">Reference proteome</keyword>
<comment type="pathway">
    <text evidence="3">Cell wall biogenesis; peptidoglycan biosynthesis.</text>
</comment>
<evidence type="ECO:0000256" key="3">
    <source>
        <dbReference type="ARBA" id="ARBA00004752"/>
    </source>
</evidence>
<dbReference type="Proteomes" id="UP000242310">
    <property type="component" value="Unassembled WGS sequence"/>
</dbReference>
<dbReference type="GO" id="GO:0071972">
    <property type="term" value="F:peptidoglycan L,D-transpeptidase activity"/>
    <property type="evidence" value="ECO:0007669"/>
    <property type="project" value="TreeGrafter"/>
</dbReference>
<name>A0A2P8H7V9_9BACI</name>
<dbReference type="Gene3D" id="3.40.710.10">
    <property type="entry name" value="DD-peptidase/beta-lactamase superfamily"/>
    <property type="match status" value="1"/>
</dbReference>
<evidence type="ECO:0000256" key="7">
    <source>
        <dbReference type="ARBA" id="ARBA00022692"/>
    </source>
</evidence>
<dbReference type="InterPro" id="IPR036138">
    <property type="entry name" value="PBP_dimer_sf"/>
</dbReference>
<evidence type="ECO:0000256" key="10">
    <source>
        <dbReference type="ARBA" id="ARBA00022989"/>
    </source>
</evidence>
<dbReference type="InterPro" id="IPR001460">
    <property type="entry name" value="PCN-bd_Tpept"/>
</dbReference>
<dbReference type="OrthoDB" id="9770103at2"/>
<dbReference type="PANTHER" id="PTHR30627:SF2">
    <property type="entry name" value="PEPTIDOGLYCAN D,D-TRANSPEPTIDASE MRDA"/>
    <property type="match status" value="1"/>
</dbReference>
<evidence type="ECO:0000256" key="8">
    <source>
        <dbReference type="ARBA" id="ARBA00022960"/>
    </source>
</evidence>
<dbReference type="InterPro" id="IPR012338">
    <property type="entry name" value="Beta-lactam/transpept-like"/>
</dbReference>
<dbReference type="GO" id="GO:0071555">
    <property type="term" value="P:cell wall organization"/>
    <property type="evidence" value="ECO:0007669"/>
    <property type="project" value="UniProtKB-KW"/>
</dbReference>
<evidence type="ECO:0000256" key="11">
    <source>
        <dbReference type="ARBA" id="ARBA00023136"/>
    </source>
</evidence>
<evidence type="ECO:0000259" key="16">
    <source>
        <dbReference type="Pfam" id="PF00905"/>
    </source>
</evidence>
<dbReference type="PANTHER" id="PTHR30627">
    <property type="entry name" value="PEPTIDOGLYCAN D,D-TRANSPEPTIDASE"/>
    <property type="match status" value="1"/>
</dbReference>
<dbReference type="AlphaFoldDB" id="A0A2P8H7V9"/>
<evidence type="ECO:0000256" key="2">
    <source>
        <dbReference type="ARBA" id="ARBA00004236"/>
    </source>
</evidence>
<evidence type="ECO:0000256" key="15">
    <source>
        <dbReference type="SAM" id="Phobius"/>
    </source>
</evidence>
<evidence type="ECO:0000256" key="4">
    <source>
        <dbReference type="ARBA" id="ARBA00007171"/>
    </source>
</evidence>
<comment type="caution">
    <text evidence="18">The sequence shown here is derived from an EMBL/GenBank/DDBJ whole genome shotgun (WGS) entry which is preliminary data.</text>
</comment>
<keyword evidence="6" id="KW-1003">Cell membrane</keyword>
<dbReference type="Pfam" id="PF03717">
    <property type="entry name" value="PBP_dimer"/>
    <property type="match status" value="1"/>
</dbReference>
<keyword evidence="9" id="KW-0573">Peptidoglycan synthesis</keyword>
<keyword evidence="12" id="KW-0961">Cell wall biogenesis/degradation</keyword>
<evidence type="ECO:0000256" key="1">
    <source>
        <dbReference type="ARBA" id="ARBA00004167"/>
    </source>
</evidence>
<gene>
    <name evidence="18" type="ORF">B0H94_11616</name>
</gene>
<dbReference type="InterPro" id="IPR005311">
    <property type="entry name" value="PBP_dimer"/>
</dbReference>
<keyword evidence="8" id="KW-0133">Cell shape</keyword>
<keyword evidence="10 15" id="KW-1133">Transmembrane helix</keyword>
<evidence type="ECO:0000256" key="12">
    <source>
        <dbReference type="ARBA" id="ARBA00023316"/>
    </source>
</evidence>
<dbReference type="RefSeq" id="WP_106589769.1">
    <property type="nucleotide sequence ID" value="NZ_PYAV01000016.1"/>
</dbReference>
<dbReference type="Pfam" id="PF00905">
    <property type="entry name" value="Transpeptidase"/>
    <property type="match status" value="1"/>
</dbReference>
<dbReference type="GO" id="GO:0008658">
    <property type="term" value="F:penicillin binding"/>
    <property type="evidence" value="ECO:0007669"/>
    <property type="project" value="InterPro"/>
</dbReference>
<evidence type="ECO:0000256" key="9">
    <source>
        <dbReference type="ARBA" id="ARBA00022984"/>
    </source>
</evidence>
<dbReference type="UniPathway" id="UPA00219"/>
<comment type="subcellular location">
    <subcellularLocation>
        <location evidence="2">Cell membrane</location>
    </subcellularLocation>
    <subcellularLocation>
        <location evidence="1">Membrane</location>
        <topology evidence="1">Single-pass membrane protein</topology>
    </subcellularLocation>
</comment>
<dbReference type="InterPro" id="IPR050515">
    <property type="entry name" value="Beta-lactam/transpept"/>
</dbReference>
<organism evidence="18 19">
    <name type="scientific">Salsuginibacillus halophilus</name>
    <dbReference type="NCBI Taxonomy" id="517424"/>
    <lineage>
        <taxon>Bacteria</taxon>
        <taxon>Bacillati</taxon>
        <taxon>Bacillota</taxon>
        <taxon>Bacilli</taxon>
        <taxon>Bacillales</taxon>
        <taxon>Bacillaceae</taxon>
        <taxon>Salsuginibacillus</taxon>
    </lineage>
</organism>
<evidence type="ECO:0000256" key="13">
    <source>
        <dbReference type="ARBA" id="ARBA00034000"/>
    </source>
</evidence>
<feature type="domain" description="Penicillin-binding protein dimerisation" evidence="17">
    <location>
        <begin position="57"/>
        <end position="282"/>
    </location>
</feature>
<comment type="similarity">
    <text evidence="4">Belongs to the transpeptidase family.</text>
</comment>